<evidence type="ECO:0000256" key="7">
    <source>
        <dbReference type="ARBA" id="ARBA00023125"/>
    </source>
</evidence>
<accession>A0A9D1K8V5</accession>
<dbReference type="SUPFAM" id="SSF46689">
    <property type="entry name" value="Homeodomain-like"/>
    <property type="match status" value="2"/>
</dbReference>
<evidence type="ECO:0000256" key="2">
    <source>
        <dbReference type="ARBA" id="ARBA00018672"/>
    </source>
</evidence>
<reference evidence="13" key="2">
    <citation type="journal article" date="2021" name="PeerJ">
        <title>Extensive microbial diversity within the chicken gut microbiome revealed by metagenomics and culture.</title>
        <authorList>
            <person name="Gilroy R."/>
            <person name="Ravi A."/>
            <person name="Getino M."/>
            <person name="Pursley I."/>
            <person name="Horton D.L."/>
            <person name="Alikhan N.F."/>
            <person name="Baker D."/>
            <person name="Gharbi K."/>
            <person name="Hall N."/>
            <person name="Watson M."/>
            <person name="Adriaenssens E.M."/>
            <person name="Foster-Nyarko E."/>
            <person name="Jarju S."/>
            <person name="Secka A."/>
            <person name="Antonio M."/>
            <person name="Oren A."/>
            <person name="Chaudhuri R.R."/>
            <person name="La Ragione R."/>
            <person name="Hildebrand F."/>
            <person name="Pallen M.J."/>
        </authorList>
    </citation>
    <scope>NUCLEOTIDE SEQUENCE</scope>
    <source>
        <strain evidence="13">ChiHecec3B27-6122</strain>
    </source>
</reference>
<evidence type="ECO:0000256" key="6">
    <source>
        <dbReference type="ARBA" id="ARBA00023015"/>
    </source>
</evidence>
<evidence type="ECO:0000259" key="12">
    <source>
        <dbReference type="PROSITE" id="PS50110"/>
    </source>
</evidence>
<dbReference type="PANTHER" id="PTHR42713">
    <property type="entry name" value="HISTIDINE KINASE-RELATED"/>
    <property type="match status" value="1"/>
</dbReference>
<keyword evidence="3" id="KW-0963">Cytoplasm</keyword>
<comment type="function">
    <text evidence="9">May play the central regulatory role in sporulation. It may be an element of the effector pathway responsible for the activation of sporulation genes in response to nutritional stress. Spo0A may act in concert with spo0H (a sigma factor) to control the expression of some genes that are critical to the sporulation process.</text>
</comment>
<evidence type="ECO:0000256" key="5">
    <source>
        <dbReference type="ARBA" id="ARBA00023012"/>
    </source>
</evidence>
<keyword evidence="6" id="KW-0805">Transcription regulation</keyword>
<evidence type="ECO:0000313" key="14">
    <source>
        <dbReference type="Proteomes" id="UP000886876"/>
    </source>
</evidence>
<feature type="domain" description="Response regulatory" evidence="12">
    <location>
        <begin position="3"/>
        <end position="120"/>
    </location>
</feature>
<dbReference type="Gene3D" id="1.10.10.60">
    <property type="entry name" value="Homeodomain-like"/>
    <property type="match status" value="2"/>
</dbReference>
<dbReference type="EMBL" id="DVJS01000179">
    <property type="protein sequence ID" value="HIS97749.1"/>
    <property type="molecule type" value="Genomic_DNA"/>
</dbReference>
<dbReference type="SMART" id="SM00342">
    <property type="entry name" value="HTH_ARAC"/>
    <property type="match status" value="1"/>
</dbReference>
<dbReference type="InterPro" id="IPR020449">
    <property type="entry name" value="Tscrpt_reg_AraC-type_HTH"/>
</dbReference>
<name>A0A9D1K8V5_9FIRM</name>
<evidence type="ECO:0000259" key="11">
    <source>
        <dbReference type="PROSITE" id="PS01124"/>
    </source>
</evidence>
<evidence type="ECO:0000313" key="13">
    <source>
        <dbReference type="EMBL" id="HIS97749.1"/>
    </source>
</evidence>
<dbReference type="GO" id="GO:0003700">
    <property type="term" value="F:DNA-binding transcription factor activity"/>
    <property type="evidence" value="ECO:0007669"/>
    <property type="project" value="InterPro"/>
</dbReference>
<comment type="subcellular location">
    <subcellularLocation>
        <location evidence="1">Cytoplasm</location>
    </subcellularLocation>
</comment>
<keyword evidence="5" id="KW-0902">Two-component regulatory system</keyword>
<dbReference type="InterPro" id="IPR009057">
    <property type="entry name" value="Homeodomain-like_sf"/>
</dbReference>
<dbReference type="SMART" id="SM00448">
    <property type="entry name" value="REC"/>
    <property type="match status" value="1"/>
</dbReference>
<evidence type="ECO:0000256" key="9">
    <source>
        <dbReference type="ARBA" id="ARBA00024867"/>
    </source>
</evidence>
<dbReference type="Gene3D" id="3.40.50.2300">
    <property type="match status" value="1"/>
</dbReference>
<comment type="caution">
    <text evidence="13">The sequence shown here is derived from an EMBL/GenBank/DDBJ whole genome shotgun (WGS) entry which is preliminary data.</text>
</comment>
<dbReference type="Proteomes" id="UP000886876">
    <property type="component" value="Unassembled WGS sequence"/>
</dbReference>
<dbReference type="GO" id="GO:0043565">
    <property type="term" value="F:sequence-specific DNA binding"/>
    <property type="evidence" value="ECO:0007669"/>
    <property type="project" value="InterPro"/>
</dbReference>
<keyword evidence="8" id="KW-0804">Transcription</keyword>
<dbReference type="InterPro" id="IPR001789">
    <property type="entry name" value="Sig_transdc_resp-reg_receiver"/>
</dbReference>
<evidence type="ECO:0000256" key="10">
    <source>
        <dbReference type="PROSITE-ProRule" id="PRU00169"/>
    </source>
</evidence>
<organism evidence="13 14">
    <name type="scientific">Candidatus Scatomorpha pullistercoris</name>
    <dbReference type="NCBI Taxonomy" id="2840929"/>
    <lineage>
        <taxon>Bacteria</taxon>
        <taxon>Bacillati</taxon>
        <taxon>Bacillota</taxon>
        <taxon>Clostridia</taxon>
        <taxon>Eubacteriales</taxon>
        <taxon>Candidatus Scatomorpha</taxon>
    </lineage>
</organism>
<dbReference type="InterPro" id="IPR018060">
    <property type="entry name" value="HTH_AraC"/>
</dbReference>
<dbReference type="PROSITE" id="PS01124">
    <property type="entry name" value="HTH_ARAC_FAMILY_2"/>
    <property type="match status" value="1"/>
</dbReference>
<keyword evidence="4 10" id="KW-0597">Phosphoprotein</keyword>
<dbReference type="CDD" id="cd17536">
    <property type="entry name" value="REC_YesN-like"/>
    <property type="match status" value="1"/>
</dbReference>
<dbReference type="PRINTS" id="PR00032">
    <property type="entry name" value="HTHARAC"/>
</dbReference>
<dbReference type="GO" id="GO:0005737">
    <property type="term" value="C:cytoplasm"/>
    <property type="evidence" value="ECO:0007669"/>
    <property type="project" value="UniProtKB-SubCell"/>
</dbReference>
<dbReference type="InterPro" id="IPR051552">
    <property type="entry name" value="HptR"/>
</dbReference>
<proteinExistence type="predicted"/>
<dbReference type="InterPro" id="IPR011006">
    <property type="entry name" value="CheY-like_superfamily"/>
</dbReference>
<dbReference type="InterPro" id="IPR018062">
    <property type="entry name" value="HTH_AraC-typ_CS"/>
</dbReference>
<evidence type="ECO:0000256" key="1">
    <source>
        <dbReference type="ARBA" id="ARBA00004496"/>
    </source>
</evidence>
<evidence type="ECO:0000256" key="4">
    <source>
        <dbReference type="ARBA" id="ARBA00022553"/>
    </source>
</evidence>
<dbReference type="PROSITE" id="PS50110">
    <property type="entry name" value="RESPONSE_REGULATORY"/>
    <property type="match status" value="1"/>
</dbReference>
<dbReference type="SUPFAM" id="SSF52172">
    <property type="entry name" value="CheY-like"/>
    <property type="match status" value="1"/>
</dbReference>
<sequence>MHKVVIVEDEELVRRGIVTAVNWASADCEVVGEAASGAEGIEVIRSSHPDIVVTDIRMPGMDGLEMIRRLREEGCEAKFILLTAYSDFSYAQKAVKLGAVDYLLKPFHDGELEAAAARIADRGRSRAQSPLTGIADSKNRYVSEAAQFMSTHLNDPDMSVGAVARQLGLSEGHLSHLFKKETGMTVSSYLTACRMEKARELLSDCRSRVYEVAERVGYRDIAHFSSSFKKSVGVSPSEYQNGRR</sequence>
<dbReference type="PROSITE" id="PS00041">
    <property type="entry name" value="HTH_ARAC_FAMILY_1"/>
    <property type="match status" value="1"/>
</dbReference>
<reference evidence="13" key="1">
    <citation type="submission" date="2020-10" db="EMBL/GenBank/DDBJ databases">
        <authorList>
            <person name="Gilroy R."/>
        </authorList>
    </citation>
    <scope>NUCLEOTIDE SEQUENCE</scope>
    <source>
        <strain evidence="13">ChiHecec3B27-6122</strain>
    </source>
</reference>
<feature type="modified residue" description="4-aspartylphosphate" evidence="10">
    <location>
        <position position="55"/>
    </location>
</feature>
<feature type="domain" description="HTH araC/xylS-type" evidence="11">
    <location>
        <begin position="143"/>
        <end position="242"/>
    </location>
</feature>
<evidence type="ECO:0000256" key="3">
    <source>
        <dbReference type="ARBA" id="ARBA00022490"/>
    </source>
</evidence>
<protein>
    <recommendedName>
        <fullName evidence="2">Stage 0 sporulation protein A homolog</fullName>
    </recommendedName>
</protein>
<gene>
    <name evidence="13" type="ORF">IAD42_07235</name>
</gene>
<dbReference type="Pfam" id="PF00072">
    <property type="entry name" value="Response_reg"/>
    <property type="match status" value="1"/>
</dbReference>
<dbReference type="PANTHER" id="PTHR42713:SF3">
    <property type="entry name" value="TRANSCRIPTIONAL REGULATORY PROTEIN HPTR"/>
    <property type="match status" value="1"/>
</dbReference>
<dbReference type="AlphaFoldDB" id="A0A9D1K8V5"/>
<dbReference type="Pfam" id="PF12833">
    <property type="entry name" value="HTH_18"/>
    <property type="match status" value="1"/>
</dbReference>
<evidence type="ECO:0000256" key="8">
    <source>
        <dbReference type="ARBA" id="ARBA00023163"/>
    </source>
</evidence>
<dbReference type="GO" id="GO:0000160">
    <property type="term" value="P:phosphorelay signal transduction system"/>
    <property type="evidence" value="ECO:0007669"/>
    <property type="project" value="UniProtKB-KW"/>
</dbReference>
<keyword evidence="7" id="KW-0238">DNA-binding</keyword>